<dbReference type="Gene3D" id="3.40.190.10">
    <property type="entry name" value="Periplasmic binding protein-like II"/>
    <property type="match status" value="1"/>
</dbReference>
<dbReference type="Proteomes" id="UP001597371">
    <property type="component" value="Unassembled WGS sequence"/>
</dbReference>
<dbReference type="RefSeq" id="WP_209737374.1">
    <property type="nucleotide sequence ID" value="NZ_CP072611.1"/>
</dbReference>
<dbReference type="InterPro" id="IPR030678">
    <property type="entry name" value="Peptide/Ni-bd"/>
</dbReference>
<evidence type="ECO:0000256" key="5">
    <source>
        <dbReference type="SAM" id="SignalP"/>
    </source>
</evidence>
<sequence>MTSRLLSRLAVAALLSSTMMASQAMAQTLHRGNGGEPQTLDQAQTSINVEAFILKDLYEGLVIYSADGEVVPGAAESWEISEDGTVYTFTIRADANWSNGDPVVAEDFVYSMRRLQNPETAAGYANILYPIKNAESVNKGETPVEELGVRAVDDKTLEITLERPTPFFIELLTHQTGLPVHPATVEAQGANFVRPGTMVSNGAFTLAAQVANDHIRVEKNPEYWDAENVQLEAVMFYPIDDVAASQRRFQAGELDVVLNFAADQIDFLREQFGEQVRVAPRLSTEYYAFDTRTAPFDNANVRRALSMVIDRQFLSDEIFNGARLPQYSMVPPGIEGYEEPSQPDFAELDQLDREDEALRLLEEAGYGPGGQPLNIEIRYNTNTDHERVATAIADNWSTALGANVTMTNLDVSSHYAYLQEGGTFNVARAGWVGDYADPENFLALATTANGTFNYSKWSNAEYDRLVAESYDEQDPERRMALLHEAEAILLAEQPNAPILNSASLWLVSDRVTGWADNSSDEHLSKYLSVER</sequence>
<dbReference type="InterPro" id="IPR000914">
    <property type="entry name" value="SBP_5_dom"/>
</dbReference>
<feature type="domain" description="Solute-binding protein family 5" evidence="6">
    <location>
        <begin position="69"/>
        <end position="450"/>
    </location>
</feature>
<dbReference type="EMBL" id="JBHUIJ010000022">
    <property type="protein sequence ID" value="MFD2238933.1"/>
    <property type="molecule type" value="Genomic_DNA"/>
</dbReference>
<comment type="subcellular location">
    <subcellularLocation>
        <location evidence="1">Periplasm</location>
    </subcellularLocation>
</comment>
<comment type="caution">
    <text evidence="7">The sequence shown here is derived from an EMBL/GenBank/DDBJ whole genome shotgun (WGS) entry which is preliminary data.</text>
</comment>
<evidence type="ECO:0000256" key="2">
    <source>
        <dbReference type="ARBA" id="ARBA00005695"/>
    </source>
</evidence>
<dbReference type="Gene3D" id="3.90.76.10">
    <property type="entry name" value="Dipeptide-binding Protein, Domain 1"/>
    <property type="match status" value="1"/>
</dbReference>
<feature type="chain" id="PRO_5045655036" evidence="5">
    <location>
        <begin position="27"/>
        <end position="531"/>
    </location>
</feature>
<organism evidence="7 8">
    <name type="scientific">Aureimonas populi</name>
    <dbReference type="NCBI Taxonomy" id="1701758"/>
    <lineage>
        <taxon>Bacteria</taxon>
        <taxon>Pseudomonadati</taxon>
        <taxon>Pseudomonadota</taxon>
        <taxon>Alphaproteobacteria</taxon>
        <taxon>Hyphomicrobiales</taxon>
        <taxon>Aurantimonadaceae</taxon>
        <taxon>Aureimonas</taxon>
    </lineage>
</organism>
<dbReference type="PIRSF" id="PIRSF002741">
    <property type="entry name" value="MppA"/>
    <property type="match status" value="1"/>
</dbReference>
<keyword evidence="8" id="KW-1185">Reference proteome</keyword>
<proteinExistence type="inferred from homology"/>
<gene>
    <name evidence="7" type="ORF">ACFSKQ_15875</name>
</gene>
<evidence type="ECO:0000256" key="3">
    <source>
        <dbReference type="ARBA" id="ARBA00022448"/>
    </source>
</evidence>
<evidence type="ECO:0000313" key="8">
    <source>
        <dbReference type="Proteomes" id="UP001597371"/>
    </source>
</evidence>
<keyword evidence="3" id="KW-0813">Transport</keyword>
<evidence type="ECO:0000256" key="1">
    <source>
        <dbReference type="ARBA" id="ARBA00004418"/>
    </source>
</evidence>
<protein>
    <submittedName>
        <fullName evidence="7">Peptide ABC transporter substrate-binding protein</fullName>
    </submittedName>
</protein>
<evidence type="ECO:0000313" key="7">
    <source>
        <dbReference type="EMBL" id="MFD2238933.1"/>
    </source>
</evidence>
<dbReference type="PANTHER" id="PTHR30290">
    <property type="entry name" value="PERIPLASMIC BINDING COMPONENT OF ABC TRANSPORTER"/>
    <property type="match status" value="1"/>
</dbReference>
<dbReference type="Pfam" id="PF00496">
    <property type="entry name" value="SBP_bac_5"/>
    <property type="match status" value="1"/>
</dbReference>
<dbReference type="SUPFAM" id="SSF53850">
    <property type="entry name" value="Periplasmic binding protein-like II"/>
    <property type="match status" value="1"/>
</dbReference>
<feature type="signal peptide" evidence="5">
    <location>
        <begin position="1"/>
        <end position="26"/>
    </location>
</feature>
<dbReference type="InterPro" id="IPR039424">
    <property type="entry name" value="SBP_5"/>
</dbReference>
<keyword evidence="4 5" id="KW-0732">Signal</keyword>
<accession>A0ABW5CSY2</accession>
<name>A0ABW5CSY2_9HYPH</name>
<dbReference type="Gene3D" id="3.10.105.10">
    <property type="entry name" value="Dipeptide-binding Protein, Domain 3"/>
    <property type="match status" value="1"/>
</dbReference>
<evidence type="ECO:0000259" key="6">
    <source>
        <dbReference type="Pfam" id="PF00496"/>
    </source>
</evidence>
<evidence type="ECO:0000256" key="4">
    <source>
        <dbReference type="ARBA" id="ARBA00022729"/>
    </source>
</evidence>
<dbReference type="CDD" id="cd08504">
    <property type="entry name" value="PBP2_OppA"/>
    <property type="match status" value="1"/>
</dbReference>
<reference evidence="8" key="1">
    <citation type="journal article" date="2019" name="Int. J. Syst. Evol. Microbiol.">
        <title>The Global Catalogue of Microorganisms (GCM) 10K type strain sequencing project: providing services to taxonomists for standard genome sequencing and annotation.</title>
        <authorList>
            <consortium name="The Broad Institute Genomics Platform"/>
            <consortium name="The Broad Institute Genome Sequencing Center for Infectious Disease"/>
            <person name="Wu L."/>
            <person name="Ma J."/>
        </authorList>
    </citation>
    <scope>NUCLEOTIDE SEQUENCE [LARGE SCALE GENOMIC DNA]</scope>
    <source>
        <strain evidence="8">ZS-35-S2</strain>
    </source>
</reference>
<dbReference type="PANTHER" id="PTHR30290:SF10">
    <property type="entry name" value="PERIPLASMIC OLIGOPEPTIDE-BINDING PROTEIN-RELATED"/>
    <property type="match status" value="1"/>
</dbReference>
<comment type="similarity">
    <text evidence="2">Belongs to the bacterial solute-binding protein 5 family.</text>
</comment>